<evidence type="ECO:0000313" key="6">
    <source>
        <dbReference type="Proteomes" id="UP000244336"/>
    </source>
</evidence>
<keyword evidence="1 3" id="KW-0853">WD repeat</keyword>
<dbReference type="SMART" id="SM00320">
    <property type="entry name" value="WD40"/>
    <property type="match status" value="7"/>
</dbReference>
<dbReference type="GO" id="GO:0003714">
    <property type="term" value="F:transcription corepressor activity"/>
    <property type="evidence" value="ECO:0007669"/>
    <property type="project" value="InterPro"/>
</dbReference>
<evidence type="ECO:0000256" key="1">
    <source>
        <dbReference type="ARBA" id="ARBA00022574"/>
    </source>
</evidence>
<feature type="repeat" description="WD" evidence="3">
    <location>
        <begin position="273"/>
        <end position="314"/>
    </location>
</feature>
<feature type="region of interest" description="Disordered" evidence="4">
    <location>
        <begin position="178"/>
        <end position="197"/>
    </location>
</feature>
<feature type="repeat" description="WD" evidence="3">
    <location>
        <begin position="318"/>
        <end position="350"/>
    </location>
</feature>
<dbReference type="InterPro" id="IPR044716">
    <property type="entry name" value="LEUNIG-like"/>
</dbReference>
<dbReference type="Pfam" id="PF00400">
    <property type="entry name" value="WD40"/>
    <property type="match status" value="5"/>
</dbReference>
<organism evidence="5 6">
    <name type="scientific">Panicum hallii var. hallii</name>
    <dbReference type="NCBI Taxonomy" id="1504633"/>
    <lineage>
        <taxon>Eukaryota</taxon>
        <taxon>Viridiplantae</taxon>
        <taxon>Streptophyta</taxon>
        <taxon>Embryophyta</taxon>
        <taxon>Tracheophyta</taxon>
        <taxon>Spermatophyta</taxon>
        <taxon>Magnoliopsida</taxon>
        <taxon>Liliopsida</taxon>
        <taxon>Poales</taxon>
        <taxon>Poaceae</taxon>
        <taxon>PACMAD clade</taxon>
        <taxon>Panicoideae</taxon>
        <taxon>Panicodae</taxon>
        <taxon>Paniceae</taxon>
        <taxon>Panicinae</taxon>
        <taxon>Panicum</taxon>
        <taxon>Panicum sect. Panicum</taxon>
    </lineage>
</organism>
<dbReference type="Pfam" id="PF08513">
    <property type="entry name" value="LisH"/>
    <property type="match status" value="1"/>
</dbReference>
<evidence type="ECO:0008006" key="7">
    <source>
        <dbReference type="Google" id="ProtNLM"/>
    </source>
</evidence>
<dbReference type="PANTHER" id="PTHR44376">
    <property type="entry name" value="TRANSCRIPTIONAL REGULATOR OF FILAMENTOUS GROWTH FLO8"/>
    <property type="match status" value="1"/>
</dbReference>
<feature type="region of interest" description="Disordered" evidence="4">
    <location>
        <begin position="148"/>
        <end position="168"/>
    </location>
</feature>
<feature type="repeat" description="WD" evidence="3">
    <location>
        <begin position="482"/>
        <end position="514"/>
    </location>
</feature>
<feature type="compositionally biased region" description="Polar residues" evidence="4">
    <location>
        <begin position="188"/>
        <end position="197"/>
    </location>
</feature>
<name>A0A2T7CIT4_9POAL</name>
<dbReference type="STRING" id="1504633.A0A2T7CIT4"/>
<dbReference type="InterPro" id="IPR006594">
    <property type="entry name" value="LisH"/>
</dbReference>
<keyword evidence="6" id="KW-1185">Reference proteome</keyword>
<dbReference type="PROSITE" id="PS50294">
    <property type="entry name" value="WD_REPEATS_REGION"/>
    <property type="match status" value="3"/>
</dbReference>
<dbReference type="InterPro" id="IPR020472">
    <property type="entry name" value="WD40_PAC1"/>
</dbReference>
<protein>
    <recommendedName>
        <fullName evidence="7">LisH domain-containing protein</fullName>
    </recommendedName>
</protein>
<dbReference type="CDD" id="cd00200">
    <property type="entry name" value="WD40"/>
    <property type="match status" value="1"/>
</dbReference>
<keyword evidence="2" id="KW-0677">Repeat</keyword>
<dbReference type="InterPro" id="IPR001680">
    <property type="entry name" value="WD40_rpt"/>
</dbReference>
<evidence type="ECO:0000256" key="3">
    <source>
        <dbReference type="PROSITE-ProRule" id="PRU00221"/>
    </source>
</evidence>
<dbReference type="OrthoDB" id="47802at2759"/>
<dbReference type="InterPro" id="IPR015943">
    <property type="entry name" value="WD40/YVTN_repeat-like_dom_sf"/>
</dbReference>
<accession>A0A2T7CIT4</accession>
<dbReference type="InterPro" id="IPR036322">
    <property type="entry name" value="WD40_repeat_dom_sf"/>
</dbReference>
<evidence type="ECO:0000256" key="2">
    <source>
        <dbReference type="ARBA" id="ARBA00022737"/>
    </source>
</evidence>
<feature type="repeat" description="WD" evidence="3">
    <location>
        <begin position="231"/>
        <end position="272"/>
    </location>
</feature>
<evidence type="ECO:0000313" key="5">
    <source>
        <dbReference type="EMBL" id="PUZ43251.1"/>
    </source>
</evidence>
<gene>
    <name evidence="5" type="ORF">GQ55_9G647300</name>
</gene>
<dbReference type="PRINTS" id="PR00320">
    <property type="entry name" value="GPROTEINBRPT"/>
</dbReference>
<dbReference type="Gramene" id="PUZ43251">
    <property type="protein sequence ID" value="PUZ43251"/>
    <property type="gene ID" value="GQ55_9G647300"/>
</dbReference>
<proteinExistence type="predicted"/>
<dbReference type="Proteomes" id="UP000244336">
    <property type="component" value="Chromosome 9"/>
</dbReference>
<sequence>MEREVSPPPPPPYTTELDVYIYDYLIKRKLITTAEAFVKETEANPFDLISKVISFMTLNSKWLCPQKINVPGGLLSDWWSIFWPSFISSPGDLACPEGHAPEQKPLEVGNHFSLEEEHMQQRAATFANSDRLNDAAFNNTMRQDRVADPAQMHSQQSHQVPGVDRMDLPNSPVYKSPFDRTAPRHMQQPYQQTSDGNSADDMLDLSGDVAMKKTVVLGTHPGIITEEVLSLKASSKKIFCCDFSSDGALLASAGDENKVFIWNLRNNLEQRSWDAHSSFITDISFRPDESMLATASSDRTLRLWDASQGDCYVQAQCFTGHSTQVTSVEFNPKNTSLLCSCDDGGKVLYWAIGQANPRRISKATGKAKVRFHPRGKILASAIGHTVNITDVETDERFKCLQGNRDNKPLNSICWNEHINCLACVSDNCAKVWSTDGQPVRELNRNGYFRSCSFHPRYPNTLVVGGYESITLWNFAENKVESVQAHGCHLSDLDGCLATGLLASASHDGCVKVWR</sequence>
<dbReference type="Gene3D" id="2.130.10.10">
    <property type="entry name" value="YVTN repeat-like/Quinoprotein amine dehydrogenase"/>
    <property type="match status" value="2"/>
</dbReference>
<dbReference type="SUPFAM" id="SSF50978">
    <property type="entry name" value="WD40 repeat-like"/>
    <property type="match status" value="1"/>
</dbReference>
<reference evidence="5 6" key="1">
    <citation type="submission" date="2018-04" db="EMBL/GenBank/DDBJ databases">
        <title>WGS assembly of Panicum hallii var. hallii HAL2.</title>
        <authorList>
            <person name="Lovell J."/>
            <person name="Jenkins J."/>
            <person name="Lowry D."/>
            <person name="Mamidi S."/>
            <person name="Sreedasyam A."/>
            <person name="Weng X."/>
            <person name="Barry K."/>
            <person name="Bonette J."/>
            <person name="Campitelli B."/>
            <person name="Daum C."/>
            <person name="Gordon S."/>
            <person name="Gould B."/>
            <person name="Lipzen A."/>
            <person name="MacQueen A."/>
            <person name="Palacio-Mejia J."/>
            <person name="Plott C."/>
            <person name="Shakirov E."/>
            <person name="Shu S."/>
            <person name="Yoshinaga Y."/>
            <person name="Zane M."/>
            <person name="Rokhsar D."/>
            <person name="Grimwood J."/>
            <person name="Schmutz J."/>
            <person name="Juenger T."/>
        </authorList>
    </citation>
    <scope>NUCLEOTIDE SEQUENCE [LARGE SCALE GENOMIC DNA]</scope>
    <source>
        <strain evidence="6">cv. HAL2</strain>
    </source>
</reference>
<evidence type="ECO:0000256" key="4">
    <source>
        <dbReference type="SAM" id="MobiDB-lite"/>
    </source>
</evidence>
<dbReference type="AlphaFoldDB" id="A0A2T7CIT4"/>
<dbReference type="PANTHER" id="PTHR44376:SF11">
    <property type="entry name" value="OS03G0860900 PROTEIN"/>
    <property type="match status" value="1"/>
</dbReference>
<dbReference type="PROSITE" id="PS50082">
    <property type="entry name" value="WD_REPEATS_2"/>
    <property type="match status" value="4"/>
</dbReference>
<dbReference type="EMBL" id="CM009757">
    <property type="protein sequence ID" value="PUZ43251.1"/>
    <property type="molecule type" value="Genomic_DNA"/>
</dbReference>
<dbReference type="PROSITE" id="PS50896">
    <property type="entry name" value="LISH"/>
    <property type="match status" value="1"/>
</dbReference>